<evidence type="ECO:0000313" key="2">
    <source>
        <dbReference type="Proteomes" id="UP001061298"/>
    </source>
</evidence>
<dbReference type="RefSeq" id="WP_263233473.1">
    <property type="nucleotide sequence ID" value="NZ_CP106793.1"/>
</dbReference>
<reference evidence="1" key="1">
    <citation type="submission" date="2022-10" db="EMBL/GenBank/DDBJ databases">
        <authorList>
            <person name="Mo P."/>
        </authorList>
    </citation>
    <scope>NUCLEOTIDE SEQUENCE</scope>
    <source>
        <strain evidence="1">HUAS 13-4</strain>
    </source>
</reference>
<name>A0ABY6E9F2_9ACTN</name>
<dbReference type="EMBL" id="CP106793">
    <property type="protein sequence ID" value="UXY23320.1"/>
    <property type="molecule type" value="Genomic_DNA"/>
</dbReference>
<dbReference type="Proteomes" id="UP001061298">
    <property type="component" value="Chromosome"/>
</dbReference>
<keyword evidence="2" id="KW-1185">Reference proteome</keyword>
<gene>
    <name evidence="1" type="ORF">N8I84_34950</name>
</gene>
<evidence type="ECO:0000313" key="1">
    <source>
        <dbReference type="EMBL" id="UXY23320.1"/>
    </source>
</evidence>
<protein>
    <submittedName>
        <fullName evidence="1">Uncharacterized protein</fullName>
    </submittedName>
</protein>
<organism evidence="1 2">
    <name type="scientific">Streptomyces cynarae</name>
    <dbReference type="NCBI Taxonomy" id="2981134"/>
    <lineage>
        <taxon>Bacteria</taxon>
        <taxon>Bacillati</taxon>
        <taxon>Actinomycetota</taxon>
        <taxon>Actinomycetes</taxon>
        <taxon>Kitasatosporales</taxon>
        <taxon>Streptomycetaceae</taxon>
        <taxon>Streptomyces</taxon>
    </lineage>
</organism>
<accession>A0ABY6E9F2</accession>
<sequence>MLRRAARSSRSPGPGHGFCAVTIDELQQALHGAQFGNDFPLFVPYGAPGRGWKARKQV</sequence>
<proteinExistence type="predicted"/>